<dbReference type="PROSITE" id="PS00747">
    <property type="entry name" value="GLUTR"/>
    <property type="match status" value="1"/>
</dbReference>
<dbReference type="InterPro" id="IPR036453">
    <property type="entry name" value="GluRdtase_dimer_dom_sf"/>
</dbReference>
<feature type="site" description="Important for activity" evidence="8 12">
    <location>
        <position position="102"/>
    </location>
</feature>
<dbReference type="InterPro" id="IPR015896">
    <property type="entry name" value="4pyrrol_synth_GluRdtase_dimer"/>
</dbReference>
<keyword evidence="5 8" id="KW-0560">Oxidoreductase</keyword>
<feature type="domain" description="Tetrapyrrole biosynthesis glutamyl-tRNA reductase dimerisation" evidence="14">
    <location>
        <begin position="324"/>
        <end position="423"/>
    </location>
</feature>
<proteinExistence type="inferred from homology"/>
<dbReference type="PIRSF" id="PIRSF000445">
    <property type="entry name" value="4pyrrol_synth_GluRdtase"/>
    <property type="match status" value="1"/>
</dbReference>
<dbReference type="Pfam" id="PF01488">
    <property type="entry name" value="Shikimate_DH"/>
    <property type="match status" value="1"/>
</dbReference>
<evidence type="ECO:0000256" key="6">
    <source>
        <dbReference type="ARBA" id="ARBA00023244"/>
    </source>
</evidence>
<dbReference type="InterPro" id="IPR006151">
    <property type="entry name" value="Shikm_DH/Glu-tRNA_Rdtase"/>
</dbReference>
<dbReference type="PANTHER" id="PTHR43013">
    <property type="entry name" value="GLUTAMYL-TRNA REDUCTASE"/>
    <property type="match status" value="1"/>
</dbReference>
<feature type="domain" description="Glutamyl-tRNA reductase N-terminal" evidence="16">
    <location>
        <begin position="7"/>
        <end position="159"/>
    </location>
</feature>
<dbReference type="InterPro" id="IPR018214">
    <property type="entry name" value="GluRdtase_CS"/>
</dbReference>
<keyword evidence="18" id="KW-1185">Reference proteome</keyword>
<evidence type="ECO:0000256" key="4">
    <source>
        <dbReference type="ARBA" id="ARBA00022857"/>
    </source>
</evidence>
<comment type="catalytic activity">
    <reaction evidence="7 8 13">
        <text>(S)-4-amino-5-oxopentanoate + tRNA(Glu) + NADP(+) = L-glutamyl-tRNA(Glu) + NADPH + H(+)</text>
        <dbReference type="Rhea" id="RHEA:12344"/>
        <dbReference type="Rhea" id="RHEA-COMP:9663"/>
        <dbReference type="Rhea" id="RHEA-COMP:9680"/>
        <dbReference type="ChEBI" id="CHEBI:15378"/>
        <dbReference type="ChEBI" id="CHEBI:57501"/>
        <dbReference type="ChEBI" id="CHEBI:57783"/>
        <dbReference type="ChEBI" id="CHEBI:58349"/>
        <dbReference type="ChEBI" id="CHEBI:78442"/>
        <dbReference type="ChEBI" id="CHEBI:78520"/>
        <dbReference type="EC" id="1.2.1.70"/>
    </reaction>
</comment>
<comment type="domain">
    <text evidence="8">Possesses an unusual extended V-shaped dimeric structure with each monomer consisting of three distinct domains arranged along a curved 'spinal' alpha-helix. The N-terminal catalytic domain specifically recognizes the glutamate moiety of the substrate. The second domain is the NADPH-binding domain, and the third C-terminal domain is responsible for dimerization.</text>
</comment>
<dbReference type="EMBL" id="SJPF01000003">
    <property type="protein sequence ID" value="TWT32990.1"/>
    <property type="molecule type" value="Genomic_DNA"/>
</dbReference>
<comment type="function">
    <text evidence="8">Catalyzes the NADPH-dependent reduction of glutamyl-tRNA(Glu) to glutamate 1-semialdehyde (GSA).</text>
</comment>
<reference evidence="17 18" key="1">
    <citation type="submission" date="2019-02" db="EMBL/GenBank/DDBJ databases">
        <title>Deep-cultivation of Planctomycetes and their phenomic and genomic characterization uncovers novel biology.</title>
        <authorList>
            <person name="Wiegand S."/>
            <person name="Jogler M."/>
            <person name="Boedeker C."/>
            <person name="Pinto D."/>
            <person name="Vollmers J."/>
            <person name="Rivas-Marin E."/>
            <person name="Kohn T."/>
            <person name="Peeters S.H."/>
            <person name="Heuer A."/>
            <person name="Rast P."/>
            <person name="Oberbeckmann S."/>
            <person name="Bunk B."/>
            <person name="Jeske O."/>
            <person name="Meyerdierks A."/>
            <person name="Storesund J.E."/>
            <person name="Kallscheuer N."/>
            <person name="Luecker S."/>
            <person name="Lage O.M."/>
            <person name="Pohl T."/>
            <person name="Merkel B.J."/>
            <person name="Hornburger P."/>
            <person name="Mueller R.-W."/>
            <person name="Bruemmer F."/>
            <person name="Labrenz M."/>
            <person name="Spormann A.M."/>
            <person name="Op Den Camp H."/>
            <person name="Overmann J."/>
            <person name="Amann R."/>
            <person name="Jetten M.S.M."/>
            <person name="Mascher T."/>
            <person name="Medema M.H."/>
            <person name="Devos D.P."/>
            <person name="Kaster A.-K."/>
            <person name="Ovreas L."/>
            <person name="Rohde M."/>
            <person name="Galperin M.Y."/>
            <person name="Jogler C."/>
        </authorList>
    </citation>
    <scope>NUCLEOTIDE SEQUENCE [LARGE SCALE GENOMIC DNA]</scope>
    <source>
        <strain evidence="17 18">Enr8</strain>
    </source>
</reference>
<dbReference type="SUPFAM" id="SSF69075">
    <property type="entry name" value="Glutamyl tRNA-reductase dimerization domain"/>
    <property type="match status" value="1"/>
</dbReference>
<evidence type="ECO:0000256" key="13">
    <source>
        <dbReference type="RuleBase" id="RU000584"/>
    </source>
</evidence>
<dbReference type="PANTHER" id="PTHR43013:SF1">
    <property type="entry name" value="GLUTAMYL-TRNA REDUCTASE"/>
    <property type="match status" value="1"/>
</dbReference>
<feature type="binding site" evidence="8 10">
    <location>
        <position position="123"/>
    </location>
    <ligand>
        <name>substrate</name>
    </ligand>
</feature>
<dbReference type="Pfam" id="PF05201">
    <property type="entry name" value="GlutR_N"/>
    <property type="match status" value="1"/>
</dbReference>
<dbReference type="FunFam" id="3.30.460.30:FF:000001">
    <property type="entry name" value="Glutamyl-tRNA reductase"/>
    <property type="match status" value="1"/>
</dbReference>
<evidence type="ECO:0000256" key="10">
    <source>
        <dbReference type="PIRSR" id="PIRSR000445-2"/>
    </source>
</evidence>
<protein>
    <recommendedName>
        <fullName evidence="3 8">Glutamyl-tRNA reductase</fullName>
        <shortName evidence="8">GluTR</shortName>
        <ecNumber evidence="3 8">1.2.1.70</ecNumber>
    </recommendedName>
</protein>
<comment type="pathway">
    <text evidence="1 8 13">Porphyrin-containing compound metabolism; protoporphyrin-IX biosynthesis; 5-aminolevulinate from L-glutamyl-tRNA(Glu): step 1/2.</text>
</comment>
<keyword evidence="4 8" id="KW-0521">NADP</keyword>
<dbReference type="InterPro" id="IPR036291">
    <property type="entry name" value="NAD(P)-bd_dom_sf"/>
</dbReference>
<comment type="similarity">
    <text evidence="2 8 13">Belongs to the glutamyl-tRNA reductase family.</text>
</comment>
<evidence type="ECO:0000259" key="14">
    <source>
        <dbReference type="Pfam" id="PF00745"/>
    </source>
</evidence>
<dbReference type="GO" id="GO:0008883">
    <property type="term" value="F:glutamyl-tRNA reductase activity"/>
    <property type="evidence" value="ECO:0007669"/>
    <property type="project" value="UniProtKB-UniRule"/>
</dbReference>
<dbReference type="SUPFAM" id="SSF51735">
    <property type="entry name" value="NAD(P)-binding Rossmann-fold domains"/>
    <property type="match status" value="1"/>
</dbReference>
<evidence type="ECO:0000256" key="9">
    <source>
        <dbReference type="PIRSR" id="PIRSR000445-1"/>
    </source>
</evidence>
<dbReference type="RefSeq" id="WP_315851760.1">
    <property type="nucleotide sequence ID" value="NZ_SJPF01000003.1"/>
</dbReference>
<evidence type="ECO:0000313" key="18">
    <source>
        <dbReference type="Proteomes" id="UP000318878"/>
    </source>
</evidence>
<dbReference type="GO" id="GO:0050661">
    <property type="term" value="F:NADP binding"/>
    <property type="evidence" value="ECO:0007669"/>
    <property type="project" value="InterPro"/>
</dbReference>
<comment type="subunit">
    <text evidence="8">Homodimer.</text>
</comment>
<dbReference type="Pfam" id="PF00745">
    <property type="entry name" value="GlutR_dimer"/>
    <property type="match status" value="1"/>
</dbReference>
<evidence type="ECO:0000256" key="1">
    <source>
        <dbReference type="ARBA" id="ARBA00005059"/>
    </source>
</evidence>
<dbReference type="Proteomes" id="UP000318878">
    <property type="component" value="Unassembled WGS sequence"/>
</dbReference>
<evidence type="ECO:0000256" key="2">
    <source>
        <dbReference type="ARBA" id="ARBA00005916"/>
    </source>
</evidence>
<gene>
    <name evidence="8 17" type="primary">hemA</name>
    <name evidence="17" type="ORF">Enr8_28060</name>
</gene>
<sequence>MMKLQMIGLSHHNASVEVRERLAFSPDQAQAALQTFRDRYPDIETVLLSTCNRTEIYTAAIDGNVCPTHHDMVQFWADFHHVEPQDVFDNVLERTGEDVVRHLFTVAASLDSMVVGEAQILSQVKQAYDLSTQTDSAGTLTHSCFQAAIRVAKRVSNETTIHKKRVSIPSVAVSDFARNVFDRFDDKQVLIIGAGEMAEETARYLVDVGAKSFTVVNRSLDRGARLAASFNGRALPWDQLNKAIVNADLIVSTTGATEPIVRLEEYKQLEAARFQRTLFVLDLAIPRDFDPRISERVGVYLFSIDDLRHTCDKNRAAREREWPKAERIIEDETAKFMADLNHRATAPTIRRLKQRSDELKEEELKRLLNKLGDIDPKMADEITRSFDRLVNKLLHPPLESLRDEAGSGSSDGLLDALKRLFRLYD</sequence>
<feature type="binding site" evidence="8 10">
    <location>
        <begin position="117"/>
        <end position="119"/>
    </location>
    <ligand>
        <name>substrate</name>
    </ligand>
</feature>
<feature type="active site" description="Nucleophile" evidence="8 9">
    <location>
        <position position="51"/>
    </location>
</feature>
<evidence type="ECO:0000256" key="7">
    <source>
        <dbReference type="ARBA" id="ARBA00047464"/>
    </source>
</evidence>
<name>A0A5C5V4J4_9BACT</name>
<comment type="caution">
    <text evidence="17">The sequence shown here is derived from an EMBL/GenBank/DDBJ whole genome shotgun (WGS) entry which is preliminary data.</text>
</comment>
<evidence type="ECO:0000256" key="11">
    <source>
        <dbReference type="PIRSR" id="PIRSR000445-3"/>
    </source>
</evidence>
<dbReference type="InterPro" id="IPR036343">
    <property type="entry name" value="GluRdtase_N_sf"/>
</dbReference>
<dbReference type="GO" id="GO:0019353">
    <property type="term" value="P:protoporphyrinogen IX biosynthetic process from glutamate"/>
    <property type="evidence" value="ECO:0007669"/>
    <property type="project" value="TreeGrafter"/>
</dbReference>
<organism evidence="17 18">
    <name type="scientific">Blastopirellula retiformator</name>
    <dbReference type="NCBI Taxonomy" id="2527970"/>
    <lineage>
        <taxon>Bacteria</taxon>
        <taxon>Pseudomonadati</taxon>
        <taxon>Planctomycetota</taxon>
        <taxon>Planctomycetia</taxon>
        <taxon>Pirellulales</taxon>
        <taxon>Pirellulaceae</taxon>
        <taxon>Blastopirellula</taxon>
    </lineage>
</organism>
<dbReference type="Gene3D" id="3.30.460.30">
    <property type="entry name" value="Glutamyl-tRNA reductase, N-terminal domain"/>
    <property type="match status" value="1"/>
</dbReference>
<dbReference type="UniPathway" id="UPA00251">
    <property type="reaction ID" value="UER00316"/>
</dbReference>
<dbReference type="EC" id="1.2.1.70" evidence="3 8"/>
<evidence type="ECO:0000256" key="3">
    <source>
        <dbReference type="ARBA" id="ARBA00012970"/>
    </source>
</evidence>
<dbReference type="CDD" id="cd05213">
    <property type="entry name" value="NAD_bind_Glutamyl_tRNA_reduct"/>
    <property type="match status" value="1"/>
</dbReference>
<evidence type="ECO:0000259" key="15">
    <source>
        <dbReference type="Pfam" id="PF01488"/>
    </source>
</evidence>
<evidence type="ECO:0000256" key="5">
    <source>
        <dbReference type="ARBA" id="ARBA00023002"/>
    </source>
</evidence>
<feature type="binding site" evidence="8 10">
    <location>
        <position position="112"/>
    </location>
    <ligand>
        <name>substrate</name>
    </ligand>
</feature>
<feature type="domain" description="Quinate/shikimate 5-dehydrogenase/glutamyl-tRNA reductase" evidence="15">
    <location>
        <begin position="176"/>
        <end position="309"/>
    </location>
</feature>
<accession>A0A5C5V4J4</accession>
<dbReference type="Gene3D" id="3.40.50.720">
    <property type="entry name" value="NAD(P)-binding Rossmann-like Domain"/>
    <property type="match status" value="1"/>
</dbReference>
<dbReference type="HAMAP" id="MF_00087">
    <property type="entry name" value="Glu_tRNA_reductase"/>
    <property type="match status" value="1"/>
</dbReference>
<evidence type="ECO:0000313" key="17">
    <source>
        <dbReference type="EMBL" id="TWT32990.1"/>
    </source>
</evidence>
<dbReference type="AlphaFoldDB" id="A0A5C5V4J4"/>
<dbReference type="InterPro" id="IPR000343">
    <property type="entry name" value="4pyrrol_synth_GluRdtase"/>
</dbReference>
<feature type="binding site" evidence="8 11">
    <location>
        <begin position="193"/>
        <end position="198"/>
    </location>
    <ligand>
        <name>NADP(+)</name>
        <dbReference type="ChEBI" id="CHEBI:58349"/>
    </ligand>
</feature>
<comment type="miscellaneous">
    <text evidence="8">During catalysis, the active site Cys acts as a nucleophile attacking the alpha-carbonyl group of tRNA-bound glutamate with the formation of a thioester intermediate between enzyme and glutamate, and the concomitant release of tRNA(Glu). The thioester intermediate is finally reduced by direct hydride transfer from NADPH, to form the product GSA.</text>
</comment>
<evidence type="ECO:0000256" key="8">
    <source>
        <dbReference type="HAMAP-Rule" id="MF_00087"/>
    </source>
</evidence>
<dbReference type="NCBIfam" id="TIGR01035">
    <property type="entry name" value="hemA"/>
    <property type="match status" value="1"/>
</dbReference>
<evidence type="ECO:0000259" key="16">
    <source>
        <dbReference type="Pfam" id="PF05201"/>
    </source>
</evidence>
<dbReference type="SUPFAM" id="SSF69742">
    <property type="entry name" value="Glutamyl tRNA-reductase catalytic, N-terminal domain"/>
    <property type="match status" value="1"/>
</dbReference>
<dbReference type="InterPro" id="IPR015895">
    <property type="entry name" value="4pyrrol_synth_GluRdtase_N"/>
</dbReference>
<evidence type="ECO:0000256" key="12">
    <source>
        <dbReference type="PIRSR" id="PIRSR000445-4"/>
    </source>
</evidence>
<keyword evidence="6 8" id="KW-0627">Porphyrin biosynthesis</keyword>
<feature type="binding site" evidence="8 10">
    <location>
        <begin position="50"/>
        <end position="53"/>
    </location>
    <ligand>
        <name>substrate</name>
    </ligand>
</feature>